<accession>A0ABY6KT09</accession>
<dbReference type="SUPFAM" id="SSF56235">
    <property type="entry name" value="N-terminal nucleophile aminohydrolases (Ntn hydrolases)"/>
    <property type="match status" value="1"/>
</dbReference>
<gene>
    <name evidence="1" type="ORF">LAZ67_9001405</name>
</gene>
<proteinExistence type="predicted"/>
<dbReference type="Proteomes" id="UP001235939">
    <property type="component" value="Chromosome 09"/>
</dbReference>
<organism evidence="1 2">
    <name type="scientific">Cordylochernes scorpioides</name>
    <dbReference type="NCBI Taxonomy" id="51811"/>
    <lineage>
        <taxon>Eukaryota</taxon>
        <taxon>Metazoa</taxon>
        <taxon>Ecdysozoa</taxon>
        <taxon>Arthropoda</taxon>
        <taxon>Chelicerata</taxon>
        <taxon>Arachnida</taxon>
        <taxon>Pseudoscorpiones</taxon>
        <taxon>Cheliferoidea</taxon>
        <taxon>Chernetidae</taxon>
        <taxon>Cordylochernes</taxon>
    </lineage>
</organism>
<dbReference type="PRINTS" id="PR01210">
    <property type="entry name" value="GGTRANSPTASE"/>
</dbReference>
<sequence>MKSDARVLLCAGGLSVAVPGELAGLAEAHKEFGKLPWATLIQPVIRLCREGFPVTRHLSICIAEERQSLVYEPSLRYSSIPFITINLHPHFWVVRKRLLNPETKRPYREGEIMRRPDLARTLEQIAIDGDDAFYSPECSNFSRTFLKEIQNAVYRMPAGSLITADDLKEYQAQWKEPLKVSLGNLTLLSASLPGSGALLAFILQMATRGGVDPLDSGDPVLGYHRLMEYFKFAYARRQLLEDSQDPRVLKVELDHRLISQFHNVHL</sequence>
<evidence type="ECO:0000313" key="2">
    <source>
        <dbReference type="Proteomes" id="UP001235939"/>
    </source>
</evidence>
<dbReference type="EMBL" id="CP092871">
    <property type="protein sequence ID" value="UYV71973.1"/>
    <property type="molecule type" value="Genomic_DNA"/>
</dbReference>
<protein>
    <submittedName>
        <fullName evidence="1">Gamma-glutamyltranspeptidase</fullName>
    </submittedName>
</protein>
<dbReference type="InterPro" id="IPR043138">
    <property type="entry name" value="GGT_lsub"/>
</dbReference>
<keyword evidence="2" id="KW-1185">Reference proteome</keyword>
<evidence type="ECO:0000313" key="1">
    <source>
        <dbReference type="EMBL" id="UYV71973.1"/>
    </source>
</evidence>
<dbReference type="PANTHER" id="PTHR11686:SF9">
    <property type="entry name" value="RE13973P"/>
    <property type="match status" value="1"/>
</dbReference>
<dbReference type="InterPro" id="IPR029055">
    <property type="entry name" value="Ntn_hydrolases_N"/>
</dbReference>
<dbReference type="PANTHER" id="PTHR11686">
    <property type="entry name" value="GAMMA GLUTAMYL TRANSPEPTIDASE"/>
    <property type="match status" value="1"/>
</dbReference>
<dbReference type="InterPro" id="IPR000101">
    <property type="entry name" value="GGT_peptidase"/>
</dbReference>
<name>A0ABY6KT09_9ARAC</name>
<reference evidence="1 2" key="1">
    <citation type="submission" date="2022-01" db="EMBL/GenBank/DDBJ databases">
        <title>A chromosomal length assembly of Cordylochernes scorpioides.</title>
        <authorList>
            <person name="Zeh D."/>
            <person name="Zeh J."/>
        </authorList>
    </citation>
    <scope>NUCLEOTIDE SEQUENCE [LARGE SCALE GENOMIC DNA]</scope>
    <source>
        <strain evidence="1">IN4F17</strain>
        <tissue evidence="1">Whole Body</tissue>
    </source>
</reference>
<dbReference type="Pfam" id="PF01019">
    <property type="entry name" value="G_glu_transpept"/>
    <property type="match status" value="1"/>
</dbReference>
<dbReference type="Gene3D" id="1.10.246.130">
    <property type="match status" value="1"/>
</dbReference>